<sequence length="155" mass="18008">MTTDEMRSALLRTTFRYGKVNMGIRLGNITHGEFITLQMVHRYMKNHPDEHGIGVSELARCSYMSPPAMSRTLKSVEEKGLAVRMVDKKNRRKTYVCLTDEGEDARLQAWKTCTDYIDWVLKEMGEEKMETFLELWGELVDLMEKNIPVFYGETS</sequence>
<evidence type="ECO:0000313" key="9">
    <source>
        <dbReference type="Proteomes" id="UP000095003"/>
    </source>
</evidence>
<dbReference type="PANTHER" id="PTHR33164">
    <property type="entry name" value="TRANSCRIPTIONAL REGULATOR, MARR FAMILY"/>
    <property type="match status" value="1"/>
</dbReference>
<dbReference type="EMBL" id="MEHD01000015">
    <property type="protein sequence ID" value="ODR59216.1"/>
    <property type="molecule type" value="Genomic_DNA"/>
</dbReference>
<evidence type="ECO:0000313" key="3">
    <source>
        <dbReference type="EMBL" id="ODM13558.1"/>
    </source>
</evidence>
<reference evidence="4 7" key="3">
    <citation type="submission" date="2016-08" db="EMBL/GenBank/DDBJ databases">
        <authorList>
            <person name="Seilhamer J.J."/>
        </authorList>
    </citation>
    <scope>NUCLEOTIDE SEQUENCE [LARGE SCALE GENOMIC DNA]</scope>
    <source>
        <strain evidence="4 7">NML150140-1</strain>
    </source>
</reference>
<gene>
    <name evidence="2" type="primary">slyA_2</name>
    <name evidence="3" type="ORF">BEH84_01274</name>
    <name evidence="4" type="ORF">BEI59_10840</name>
    <name evidence="2" type="ORF">BEI61_01319</name>
    <name evidence="5" type="ORF">BEI63_06750</name>
</gene>
<dbReference type="Proteomes" id="UP000094067">
    <property type="component" value="Unassembled WGS sequence"/>
</dbReference>
<dbReference type="PROSITE" id="PS50995">
    <property type="entry name" value="HTH_MARR_2"/>
    <property type="match status" value="1"/>
</dbReference>
<dbReference type="InterPro" id="IPR011991">
    <property type="entry name" value="ArsR-like_HTH"/>
</dbReference>
<dbReference type="EMBL" id="MEHA01000006">
    <property type="protein sequence ID" value="ODR52519.1"/>
    <property type="molecule type" value="Genomic_DNA"/>
</dbReference>
<evidence type="ECO:0000313" key="6">
    <source>
        <dbReference type="Proteomes" id="UP000094067"/>
    </source>
</evidence>
<evidence type="ECO:0000313" key="5">
    <source>
        <dbReference type="EMBL" id="ODR59216.1"/>
    </source>
</evidence>
<reference evidence="5 8" key="2">
    <citation type="submission" date="2016-08" db="EMBL/GenBank/DDBJ databases">
        <title>Characterization of Isolates of Eisenbergiella tayi Derived from Blood Cultures, Using Whole Genome Sequencing.</title>
        <authorList>
            <person name="Bernier A.-M."/>
            <person name="Burdz T."/>
            <person name="Wiebe D."/>
            <person name="Bernard K."/>
        </authorList>
    </citation>
    <scope>NUCLEOTIDE SEQUENCE [LARGE SCALE GENOMIC DNA]</scope>
    <source>
        <strain evidence="5 8">NML120146</strain>
    </source>
</reference>
<dbReference type="InterPro" id="IPR036388">
    <property type="entry name" value="WH-like_DNA-bd_sf"/>
</dbReference>
<evidence type="ECO:0000313" key="4">
    <source>
        <dbReference type="EMBL" id="ODR52519.1"/>
    </source>
</evidence>
<evidence type="ECO:0000313" key="7">
    <source>
        <dbReference type="Proteomes" id="UP000094271"/>
    </source>
</evidence>
<dbReference type="Pfam" id="PF01047">
    <property type="entry name" value="MarR"/>
    <property type="match status" value="1"/>
</dbReference>
<reference evidence="6 9" key="1">
    <citation type="submission" date="2016-07" db="EMBL/GenBank/DDBJ databases">
        <title>Characterization of isolates of Eisenbergiella tayi derived from blood cultures, using whole genome sequencing.</title>
        <authorList>
            <person name="Burdz T."/>
            <person name="Wiebe D."/>
            <person name="Huynh C."/>
            <person name="Bernard K."/>
        </authorList>
    </citation>
    <scope>NUCLEOTIDE SEQUENCE [LARGE SCALE GENOMIC DNA]</scope>
    <source>
        <strain evidence="2 6">NML 110608</strain>
        <strain evidence="3 9">NML 120489</strain>
    </source>
</reference>
<accession>A0A1E3AAJ7</accession>
<dbReference type="Proteomes" id="UP000095003">
    <property type="component" value="Unassembled WGS sequence"/>
</dbReference>
<dbReference type="Proteomes" id="UP000094869">
    <property type="component" value="Unassembled WGS sequence"/>
</dbReference>
<dbReference type="CDD" id="cd00090">
    <property type="entry name" value="HTH_ARSR"/>
    <property type="match status" value="1"/>
</dbReference>
<evidence type="ECO:0000259" key="1">
    <source>
        <dbReference type="PROSITE" id="PS50995"/>
    </source>
</evidence>
<feature type="domain" description="HTH marR-type" evidence="1">
    <location>
        <begin position="1"/>
        <end position="141"/>
    </location>
</feature>
<dbReference type="SUPFAM" id="SSF46785">
    <property type="entry name" value="Winged helix' DNA-binding domain"/>
    <property type="match status" value="1"/>
</dbReference>
<dbReference type="GO" id="GO:0003700">
    <property type="term" value="F:DNA-binding transcription factor activity"/>
    <property type="evidence" value="ECO:0007669"/>
    <property type="project" value="InterPro"/>
</dbReference>
<keyword evidence="8" id="KW-1185">Reference proteome</keyword>
<dbReference type="Proteomes" id="UP000094271">
    <property type="component" value="Unassembled WGS sequence"/>
</dbReference>
<proteinExistence type="predicted"/>
<dbReference type="InterPro" id="IPR036390">
    <property type="entry name" value="WH_DNA-bd_sf"/>
</dbReference>
<dbReference type="InterPro" id="IPR000835">
    <property type="entry name" value="HTH_MarR-typ"/>
</dbReference>
<dbReference type="RefSeq" id="WP_050018857.1">
    <property type="nucleotide sequence ID" value="NZ_BAABXS010000002.1"/>
</dbReference>
<dbReference type="GeneID" id="93299769"/>
<dbReference type="EMBL" id="MCGI01000001">
    <property type="protein sequence ID" value="ODM13558.1"/>
    <property type="molecule type" value="Genomic_DNA"/>
</dbReference>
<evidence type="ECO:0000313" key="2">
    <source>
        <dbReference type="EMBL" id="ODM05431.1"/>
    </source>
</evidence>
<dbReference type="Gene3D" id="1.10.10.10">
    <property type="entry name" value="Winged helix-like DNA-binding domain superfamily/Winged helix DNA-binding domain"/>
    <property type="match status" value="1"/>
</dbReference>
<evidence type="ECO:0000313" key="8">
    <source>
        <dbReference type="Proteomes" id="UP000094869"/>
    </source>
</evidence>
<name>A0A1E3AAJ7_9FIRM</name>
<protein>
    <submittedName>
        <fullName evidence="2">Transcriptional regulator SlyA</fullName>
    </submittedName>
</protein>
<dbReference type="GO" id="GO:0006950">
    <property type="term" value="P:response to stress"/>
    <property type="evidence" value="ECO:0007669"/>
    <property type="project" value="TreeGrafter"/>
</dbReference>
<dbReference type="EMBL" id="MCGH01000002">
    <property type="protein sequence ID" value="ODM05431.1"/>
    <property type="molecule type" value="Genomic_DNA"/>
</dbReference>
<dbReference type="AlphaFoldDB" id="A0A1E3AAJ7"/>
<dbReference type="SMART" id="SM00347">
    <property type="entry name" value="HTH_MARR"/>
    <property type="match status" value="1"/>
</dbReference>
<organism evidence="2 6">
    <name type="scientific">Eisenbergiella tayi</name>
    <dbReference type="NCBI Taxonomy" id="1432052"/>
    <lineage>
        <taxon>Bacteria</taxon>
        <taxon>Bacillati</taxon>
        <taxon>Bacillota</taxon>
        <taxon>Clostridia</taxon>
        <taxon>Lachnospirales</taxon>
        <taxon>Lachnospiraceae</taxon>
        <taxon>Eisenbergiella</taxon>
    </lineage>
</organism>
<dbReference type="PANTHER" id="PTHR33164:SF43">
    <property type="entry name" value="HTH-TYPE TRANSCRIPTIONAL REPRESSOR YETL"/>
    <property type="match status" value="1"/>
</dbReference>
<comment type="caution">
    <text evidence="2">The sequence shown here is derived from an EMBL/GenBank/DDBJ whole genome shotgun (WGS) entry which is preliminary data.</text>
</comment>
<dbReference type="InterPro" id="IPR039422">
    <property type="entry name" value="MarR/SlyA-like"/>
</dbReference>